<dbReference type="EMBL" id="QFPP01000044">
    <property type="protein sequence ID" value="PZQ76736.1"/>
    <property type="molecule type" value="Genomic_DNA"/>
</dbReference>
<accession>A0A2W5QI02</accession>
<evidence type="ECO:0000313" key="1">
    <source>
        <dbReference type="EMBL" id="PZQ76736.1"/>
    </source>
</evidence>
<protein>
    <submittedName>
        <fullName evidence="1">Uncharacterized protein</fullName>
    </submittedName>
</protein>
<organism evidence="1 2">
    <name type="scientific">Variovorax paradoxus</name>
    <dbReference type="NCBI Taxonomy" id="34073"/>
    <lineage>
        <taxon>Bacteria</taxon>
        <taxon>Pseudomonadati</taxon>
        <taxon>Pseudomonadota</taxon>
        <taxon>Betaproteobacteria</taxon>
        <taxon>Burkholderiales</taxon>
        <taxon>Comamonadaceae</taxon>
        <taxon>Variovorax</taxon>
    </lineage>
</organism>
<comment type="caution">
    <text evidence="1">The sequence shown here is derived from an EMBL/GenBank/DDBJ whole genome shotgun (WGS) entry which is preliminary data.</text>
</comment>
<dbReference type="AlphaFoldDB" id="A0A2W5QI02"/>
<gene>
    <name evidence="1" type="ORF">DI563_06295</name>
</gene>
<dbReference type="Proteomes" id="UP000249135">
    <property type="component" value="Unassembled WGS sequence"/>
</dbReference>
<evidence type="ECO:0000313" key="2">
    <source>
        <dbReference type="Proteomes" id="UP000249135"/>
    </source>
</evidence>
<reference evidence="1 2" key="1">
    <citation type="submission" date="2017-08" db="EMBL/GenBank/DDBJ databases">
        <title>Infants hospitalized years apart are colonized by the same room-sourced microbial strains.</title>
        <authorList>
            <person name="Brooks B."/>
            <person name="Olm M.R."/>
            <person name="Firek B.A."/>
            <person name="Baker R."/>
            <person name="Thomas B.C."/>
            <person name="Morowitz M.J."/>
            <person name="Banfield J.F."/>
        </authorList>
    </citation>
    <scope>NUCLEOTIDE SEQUENCE [LARGE SCALE GENOMIC DNA]</scope>
    <source>
        <strain evidence="1">S2_005_003_R2_41</strain>
    </source>
</reference>
<name>A0A2W5QI02_VARPD</name>
<sequence length="140" mass="15216">MDADQLAVAVPGLKRVARPARLAGGLAGLWRGDAVDVAGQHFEPTFFVAGGQLRRVEYAAVTTAADDHGTAAFAALLDWGRRAWGRERLVRDVGSLQASEIASWTVADDLDVYLQRAQTPREASVRLVYKLRQLKDGSEL</sequence>
<proteinExistence type="predicted"/>